<dbReference type="PANTHER" id="PTHR48226:SF1">
    <property type="entry name" value="WAS_WASL-INTERACTING PROTEIN FAMILY MEMBER 1"/>
    <property type="match status" value="1"/>
</dbReference>
<feature type="chain" id="PRO_5038893461" description="TPM domain-containing protein" evidence="4">
    <location>
        <begin position="22"/>
        <end position="754"/>
    </location>
</feature>
<feature type="region of interest" description="Disordered" evidence="2">
    <location>
        <begin position="689"/>
        <end position="754"/>
    </location>
</feature>
<dbReference type="Proteomes" id="UP000029507">
    <property type="component" value="Chromosome"/>
</dbReference>
<feature type="region of interest" description="Disordered" evidence="2">
    <location>
        <begin position="485"/>
        <end position="524"/>
    </location>
</feature>
<reference evidence="6 7" key="1">
    <citation type="submission" date="2014-08" db="EMBL/GenBank/DDBJ databases">
        <title>Comparative genomics of the Paenibacillus odorifer group.</title>
        <authorList>
            <person name="den Bakker H.C."/>
            <person name="Tsai Y.-C."/>
            <person name="Martin N."/>
            <person name="Korlach J."/>
            <person name="Wiedmann M."/>
        </authorList>
    </citation>
    <scope>NUCLEOTIDE SEQUENCE [LARGE SCALE GENOMIC DNA]</scope>
    <source>
        <strain evidence="6 7">DSM 14472</strain>
    </source>
</reference>
<organism evidence="6 7">
    <name type="scientific">Paenibacillus stellifer</name>
    <dbReference type="NCBI Taxonomy" id="169760"/>
    <lineage>
        <taxon>Bacteria</taxon>
        <taxon>Bacillati</taxon>
        <taxon>Bacillota</taxon>
        <taxon>Bacilli</taxon>
        <taxon>Bacillales</taxon>
        <taxon>Paenibacillaceae</taxon>
        <taxon>Paenibacillus</taxon>
    </lineage>
</organism>
<feature type="compositionally biased region" description="Gly residues" evidence="2">
    <location>
        <begin position="703"/>
        <end position="754"/>
    </location>
</feature>
<keyword evidence="3" id="KW-1133">Transmembrane helix</keyword>
<feature type="transmembrane region" description="Helical" evidence="3">
    <location>
        <begin position="181"/>
        <end position="204"/>
    </location>
</feature>
<evidence type="ECO:0000256" key="3">
    <source>
        <dbReference type="SAM" id="Phobius"/>
    </source>
</evidence>
<gene>
    <name evidence="6" type="ORF">PSTEL_02185</name>
</gene>
<feature type="domain" description="TPM" evidence="5">
    <location>
        <begin position="31"/>
        <end position="157"/>
    </location>
</feature>
<sequence length="754" mass="80189">MKRYVMLLLIGLLWLPGLCSAAAIPERTGIVTDRAGMLTSGEASELAREAESGNYRLYVLTIDSLNGESSATYAADVYDAWRLSGRDILLLLSSSDQQAELSFINPQLQSALDSWSSSSGAGTGSAAVKQVIDTYFIPHAKSGDFAGGIKALAGALDDIGSGRQDIGGGGQGAANSTAGSFPLGTIAALLIGVLILGVIAYVAISGSRLRRQLSGRREQIGDLLVRANRALDSLKPFQGIVQGKTGEMAEGISSRLSNALIELSALNSENQGELPAFWKLGALRTVIGVLQEKEDSYRSLLEGEEKQIAVISEADRGVKAKINELKQDMPELNEDLQETLKETGFGLQEIAEDLKELSEETDKADQLELFDPVAVQELAGEAQAKQEQIERDIQDVEVYRNKLRQFPERLAAARARIAELIQANSLQNMKVKPYDNLESASSRMATLEAPLSSGMMDEVRSISAAVDVLVEEAVAMTERQARLRESNRSDLETARSGFGTLRQRRSELQSRISEAGRRFDSRHIASPQTALDEWSRRIAEAEGELPRIEALTSDERGEFEQARTALDRLLALQEEGGHALGGAADAVAGLGDRLNRVSAALQEGESRLEAARMQLRSKGLSLGGGLSLSSVPGYRELQSGLSAAPFNLDELEAAAGSYTAQVAQIADEAARLIRRREEEERRAQMAMLEEQARRQQRPPGTPPFGGGGFGGGGDGFGGGGGRSGGGGHSGGGGGRSSGGSSWGGGGKSGGGSKW</sequence>
<feature type="coiled-coil region" evidence="1">
    <location>
        <begin position="322"/>
        <end position="395"/>
    </location>
</feature>
<protein>
    <recommendedName>
        <fullName evidence="5">TPM domain-containing protein</fullName>
    </recommendedName>
</protein>
<dbReference type="GO" id="GO:0005884">
    <property type="term" value="C:actin filament"/>
    <property type="evidence" value="ECO:0007669"/>
    <property type="project" value="TreeGrafter"/>
</dbReference>
<evidence type="ECO:0000259" key="5">
    <source>
        <dbReference type="Pfam" id="PF04536"/>
    </source>
</evidence>
<dbReference type="STRING" id="169760.PSTEL_02185"/>
<feature type="signal peptide" evidence="4">
    <location>
        <begin position="1"/>
        <end position="21"/>
    </location>
</feature>
<dbReference type="InterPro" id="IPR053099">
    <property type="entry name" value="WAS/WASL-interacting_domain"/>
</dbReference>
<keyword evidence="3" id="KW-0472">Membrane</keyword>
<evidence type="ECO:0000313" key="7">
    <source>
        <dbReference type="Proteomes" id="UP000029507"/>
    </source>
</evidence>
<dbReference type="OrthoDB" id="2510095at2"/>
<dbReference type="KEGG" id="pste:PSTEL_02185"/>
<keyword evidence="1" id="KW-0175">Coiled coil</keyword>
<accession>A0A089LMI7</accession>
<dbReference type="HOGENOM" id="CLU_361249_0_0_9"/>
<dbReference type="GO" id="GO:0030048">
    <property type="term" value="P:actin filament-based movement"/>
    <property type="evidence" value="ECO:0007669"/>
    <property type="project" value="TreeGrafter"/>
</dbReference>
<keyword evidence="3" id="KW-0812">Transmembrane</keyword>
<dbReference type="Gene3D" id="3.10.310.50">
    <property type="match status" value="1"/>
</dbReference>
<dbReference type="PANTHER" id="PTHR48226">
    <property type="entry name" value="OS06G0326200 PROTEIN"/>
    <property type="match status" value="1"/>
</dbReference>
<feature type="coiled-coil region" evidence="1">
    <location>
        <begin position="648"/>
        <end position="689"/>
    </location>
</feature>
<evidence type="ECO:0000256" key="1">
    <source>
        <dbReference type="SAM" id="Coils"/>
    </source>
</evidence>
<evidence type="ECO:0000256" key="4">
    <source>
        <dbReference type="SAM" id="SignalP"/>
    </source>
</evidence>
<dbReference type="InterPro" id="IPR007621">
    <property type="entry name" value="TPM_dom"/>
</dbReference>
<dbReference type="Pfam" id="PF04536">
    <property type="entry name" value="TPM_phosphatase"/>
    <property type="match status" value="1"/>
</dbReference>
<dbReference type="AlphaFoldDB" id="A0A089LMI7"/>
<dbReference type="EMBL" id="CP009286">
    <property type="protein sequence ID" value="AIQ62107.1"/>
    <property type="molecule type" value="Genomic_DNA"/>
</dbReference>
<evidence type="ECO:0000256" key="2">
    <source>
        <dbReference type="SAM" id="MobiDB-lite"/>
    </source>
</evidence>
<evidence type="ECO:0000313" key="6">
    <source>
        <dbReference type="EMBL" id="AIQ62107.1"/>
    </source>
</evidence>
<keyword evidence="4" id="KW-0732">Signal</keyword>
<keyword evidence="7" id="KW-1185">Reference proteome</keyword>
<proteinExistence type="predicted"/>
<name>A0A089LMI7_9BACL</name>
<feature type="compositionally biased region" description="Basic and acidic residues" evidence="2">
    <location>
        <begin position="504"/>
        <end position="523"/>
    </location>
</feature>